<evidence type="ECO:0000256" key="4">
    <source>
        <dbReference type="ARBA" id="ARBA00022694"/>
    </source>
</evidence>
<dbReference type="Pfam" id="PF08445">
    <property type="entry name" value="FR47"/>
    <property type="match status" value="1"/>
</dbReference>
<dbReference type="InterPro" id="IPR016181">
    <property type="entry name" value="Acyl_CoA_acyltransferase"/>
</dbReference>
<name>A0A7S1FNY9_9STRA</name>
<feature type="domain" description="N-acetyltransferase" evidence="7">
    <location>
        <begin position="384"/>
        <end position="529"/>
    </location>
</feature>
<comment type="similarity">
    <text evidence="5">Belongs to the TDD superfamily. DTWD2 family.</text>
</comment>
<dbReference type="InterPro" id="IPR013653">
    <property type="entry name" value="GCN5-like_dom"/>
</dbReference>
<dbReference type="GO" id="GO:0016432">
    <property type="term" value="F:tRNA-uridine aminocarboxypropyltransferase activity"/>
    <property type="evidence" value="ECO:0007669"/>
    <property type="project" value="UniProtKB-EC"/>
</dbReference>
<dbReference type="Pfam" id="PF03942">
    <property type="entry name" value="DTW"/>
    <property type="match status" value="1"/>
</dbReference>
<dbReference type="SMART" id="SM01144">
    <property type="entry name" value="DTW"/>
    <property type="match status" value="1"/>
</dbReference>
<dbReference type="CDD" id="cd04301">
    <property type="entry name" value="NAT_SF"/>
    <property type="match status" value="1"/>
</dbReference>
<dbReference type="PROSITE" id="PS51186">
    <property type="entry name" value="GNAT"/>
    <property type="match status" value="1"/>
</dbReference>
<dbReference type="InterPro" id="IPR039262">
    <property type="entry name" value="DTWD2/TAPT"/>
</dbReference>
<evidence type="ECO:0000256" key="1">
    <source>
        <dbReference type="ARBA" id="ARBA00012386"/>
    </source>
</evidence>
<dbReference type="EC" id="2.5.1.25" evidence="1"/>
<dbReference type="EMBL" id="HBFR01010531">
    <property type="protein sequence ID" value="CAD8880457.1"/>
    <property type="molecule type" value="Transcribed_RNA"/>
</dbReference>
<evidence type="ECO:0000256" key="6">
    <source>
        <dbReference type="ARBA" id="ARBA00048718"/>
    </source>
</evidence>
<dbReference type="InterPro" id="IPR005636">
    <property type="entry name" value="DTW"/>
</dbReference>
<dbReference type="GO" id="GO:0016747">
    <property type="term" value="F:acyltransferase activity, transferring groups other than amino-acyl groups"/>
    <property type="evidence" value="ECO:0007669"/>
    <property type="project" value="InterPro"/>
</dbReference>
<evidence type="ECO:0000256" key="3">
    <source>
        <dbReference type="ARBA" id="ARBA00022691"/>
    </source>
</evidence>
<evidence type="ECO:0000256" key="2">
    <source>
        <dbReference type="ARBA" id="ARBA00022679"/>
    </source>
</evidence>
<dbReference type="Gene3D" id="3.40.630.30">
    <property type="match status" value="1"/>
</dbReference>
<comment type="catalytic activity">
    <reaction evidence="6">
        <text>a uridine in tRNA + S-adenosyl-L-methionine = a 3-[(3S)-3-amino-3-carboxypropyl]uridine in tRNA + S-methyl-5'-thioadenosine + H(+)</text>
        <dbReference type="Rhea" id="RHEA:62432"/>
        <dbReference type="Rhea" id="RHEA-COMP:13339"/>
        <dbReference type="Rhea" id="RHEA-COMP:16092"/>
        <dbReference type="ChEBI" id="CHEBI:15378"/>
        <dbReference type="ChEBI" id="CHEBI:17509"/>
        <dbReference type="ChEBI" id="CHEBI:59789"/>
        <dbReference type="ChEBI" id="CHEBI:65315"/>
        <dbReference type="ChEBI" id="CHEBI:82930"/>
        <dbReference type="EC" id="2.5.1.25"/>
    </reaction>
</comment>
<reference evidence="8" key="1">
    <citation type="submission" date="2021-01" db="EMBL/GenBank/DDBJ databases">
        <authorList>
            <person name="Corre E."/>
            <person name="Pelletier E."/>
            <person name="Niang G."/>
            <person name="Scheremetjew M."/>
            <person name="Finn R."/>
            <person name="Kale V."/>
            <person name="Holt S."/>
            <person name="Cochrane G."/>
            <person name="Meng A."/>
            <person name="Brown T."/>
            <person name="Cohen L."/>
        </authorList>
    </citation>
    <scope>NUCLEOTIDE SEQUENCE</scope>
    <source>
        <strain evidence="8">308</strain>
    </source>
</reference>
<dbReference type="SUPFAM" id="SSF55729">
    <property type="entry name" value="Acyl-CoA N-acyltransferases (Nat)"/>
    <property type="match status" value="1"/>
</dbReference>
<dbReference type="PANTHER" id="PTHR21392">
    <property type="entry name" value="TRNA-URIDINE AMINOCARBOXYPROPYLTRANSFERASE 2"/>
    <property type="match status" value="1"/>
</dbReference>
<keyword evidence="2" id="KW-0808">Transferase</keyword>
<dbReference type="PANTHER" id="PTHR21392:SF0">
    <property type="entry name" value="TRNA-URIDINE AMINOCARBOXYPROPYLTRANSFERASE 2"/>
    <property type="match status" value="1"/>
</dbReference>
<keyword evidence="3" id="KW-0949">S-adenosyl-L-methionine</keyword>
<evidence type="ECO:0000313" key="8">
    <source>
        <dbReference type="EMBL" id="CAD8880457.1"/>
    </source>
</evidence>
<evidence type="ECO:0000256" key="5">
    <source>
        <dbReference type="ARBA" id="ARBA00034489"/>
    </source>
</evidence>
<sequence length="529" mass="60475">MRIQGIKFRLCPLFSIISIVLFLSITVANLRVTHALLLSNQRRSPKWVKLNVKQSMKHTPQIEIPTIVKASAISRATLSRSLENNEYRQYCPGCHRPPIQCLCDYIPPNKIPIAIKVLILQHPVEFRRKTISTVPLIRLTLEYVQVLVGRSFDHQLDSIFQAALSEGTVPLLLFPGPNSTTLEDPMALTKLNQKRKKQVKENGVELSSHRNRDENKFLLVIVDGTWTQARKMVRCSPILMERCQQIQFTSTSIKDRSIYGSIRKQPDDYCLSTLESCSRTLKLLEPNNPIIDEVTEYLHNLLRALVHTQIEQERISLAKHSHIRNLEKIKLKQKRQLELGFDSDLLRSKNKARKNKEHLKYEENNTKQLGVTDNGIKIDLGDGLLLRNLIPSDSVFVDLRWPYRSNKSLKMIEKQIIADNINATRTGCHCCLGIEHDNQLVACIIRHRNGALGMFHVDEAYRRRGLGKVLLSKATASVQQQGDLPIAFILDGNTPSEKLFSMLGWCKENPLTKKGTGKRKAIRKWILKD</sequence>
<organism evidence="8">
    <name type="scientific">Corethron hystrix</name>
    <dbReference type="NCBI Taxonomy" id="216773"/>
    <lineage>
        <taxon>Eukaryota</taxon>
        <taxon>Sar</taxon>
        <taxon>Stramenopiles</taxon>
        <taxon>Ochrophyta</taxon>
        <taxon>Bacillariophyta</taxon>
        <taxon>Coscinodiscophyceae</taxon>
        <taxon>Corethrophycidae</taxon>
        <taxon>Corethrales</taxon>
        <taxon>Corethraceae</taxon>
        <taxon>Corethron</taxon>
    </lineage>
</organism>
<dbReference type="InterPro" id="IPR000182">
    <property type="entry name" value="GNAT_dom"/>
</dbReference>
<evidence type="ECO:0000259" key="7">
    <source>
        <dbReference type="PROSITE" id="PS51186"/>
    </source>
</evidence>
<keyword evidence="4" id="KW-0819">tRNA processing</keyword>
<proteinExistence type="inferred from homology"/>
<gene>
    <name evidence="8" type="ORF">CHYS00102_LOCUS7643</name>
</gene>
<accession>A0A7S1FNY9</accession>
<dbReference type="GO" id="GO:0008033">
    <property type="term" value="P:tRNA processing"/>
    <property type="evidence" value="ECO:0007669"/>
    <property type="project" value="UniProtKB-KW"/>
</dbReference>
<protein>
    <recommendedName>
        <fullName evidence="1">tRNA-uridine aminocarboxypropyltransferase</fullName>
        <ecNumber evidence="1">2.5.1.25</ecNumber>
    </recommendedName>
</protein>
<dbReference type="AlphaFoldDB" id="A0A7S1FNY9"/>